<dbReference type="AlphaFoldDB" id="A0A9X2AGC7"/>
<reference evidence="1" key="1">
    <citation type="submission" date="2022-03" db="EMBL/GenBank/DDBJ databases">
        <title>Bacterial whole genome sequence for Hymenobacter sp. DH14.</title>
        <authorList>
            <person name="Le V."/>
        </authorList>
    </citation>
    <scope>NUCLEOTIDE SEQUENCE</scope>
    <source>
        <strain evidence="1">DH14</strain>
    </source>
</reference>
<proteinExistence type="predicted"/>
<dbReference type="Proteomes" id="UP001139193">
    <property type="component" value="Unassembled WGS sequence"/>
</dbReference>
<dbReference type="RefSeq" id="WP_241937331.1">
    <property type="nucleotide sequence ID" value="NZ_JALBGC010000004.1"/>
</dbReference>
<evidence type="ECO:0000313" key="1">
    <source>
        <dbReference type="EMBL" id="MCI1189111.1"/>
    </source>
</evidence>
<dbReference type="EMBL" id="JALBGC010000004">
    <property type="protein sequence ID" value="MCI1189111.1"/>
    <property type="molecule type" value="Genomic_DNA"/>
</dbReference>
<organism evidence="1 2">
    <name type="scientific">Hymenobacter cyanobacteriorum</name>
    <dbReference type="NCBI Taxonomy" id="2926463"/>
    <lineage>
        <taxon>Bacteria</taxon>
        <taxon>Pseudomonadati</taxon>
        <taxon>Bacteroidota</taxon>
        <taxon>Cytophagia</taxon>
        <taxon>Cytophagales</taxon>
        <taxon>Hymenobacteraceae</taxon>
        <taxon>Hymenobacter</taxon>
    </lineage>
</organism>
<keyword evidence="2" id="KW-1185">Reference proteome</keyword>
<accession>A0A9X2AGC7</accession>
<name>A0A9X2AGC7_9BACT</name>
<sequence length="240" mass="26123">MPANQPPFLDPASKIDQPTFDAYSANWLKIVSEGGEQAALDACFNMPDTGSAAVARLIAVSFTVAQIMEVLSAPGIAQVRARFVVNPEKKAPNFALVLYAVDAQGRRQTSYYLSDYQSGMEFHPPIVDVELPDTLRQHWVSNWADTKKFPLSRQLFATSYGPLQGFNFSLSDFMQPLMRISKDDENLSVLLGLHTFFGPSPDGEAVMTTFGLMVQTPVSAGTADIDDPSYDVAAPSPPAP</sequence>
<gene>
    <name evidence="1" type="ORF">MON38_16935</name>
</gene>
<protein>
    <submittedName>
        <fullName evidence="1">Uncharacterized protein</fullName>
    </submittedName>
</protein>
<evidence type="ECO:0000313" key="2">
    <source>
        <dbReference type="Proteomes" id="UP001139193"/>
    </source>
</evidence>
<comment type="caution">
    <text evidence="1">The sequence shown here is derived from an EMBL/GenBank/DDBJ whole genome shotgun (WGS) entry which is preliminary data.</text>
</comment>